<dbReference type="Pfam" id="PF10650">
    <property type="entry name" value="zf-C3H1"/>
    <property type="match status" value="1"/>
</dbReference>
<dbReference type="AlphaFoldDB" id="A0A0K8UCJ9"/>
<evidence type="ECO:0000259" key="2">
    <source>
        <dbReference type="Pfam" id="PF10650"/>
    </source>
</evidence>
<dbReference type="InterPro" id="IPR019607">
    <property type="entry name" value="Putative_zinc-finger_domain"/>
</dbReference>
<proteinExistence type="predicted"/>
<evidence type="ECO:0000256" key="1">
    <source>
        <dbReference type="SAM" id="MobiDB-lite"/>
    </source>
</evidence>
<feature type="region of interest" description="Disordered" evidence="1">
    <location>
        <begin position="1"/>
        <end position="23"/>
    </location>
</feature>
<organism evidence="3">
    <name type="scientific">Bactrocera latifrons</name>
    <name type="common">Malaysian fruit fly</name>
    <name type="synonym">Chaetodacus latifrons</name>
    <dbReference type="NCBI Taxonomy" id="174628"/>
    <lineage>
        <taxon>Eukaryota</taxon>
        <taxon>Metazoa</taxon>
        <taxon>Ecdysozoa</taxon>
        <taxon>Arthropoda</taxon>
        <taxon>Hexapoda</taxon>
        <taxon>Insecta</taxon>
        <taxon>Pterygota</taxon>
        <taxon>Neoptera</taxon>
        <taxon>Endopterygota</taxon>
        <taxon>Diptera</taxon>
        <taxon>Brachycera</taxon>
        <taxon>Muscomorpha</taxon>
        <taxon>Tephritoidea</taxon>
        <taxon>Tephritidae</taxon>
        <taxon>Bactrocera</taxon>
        <taxon>Bactrocera</taxon>
    </lineage>
</organism>
<gene>
    <name evidence="3" type="ORF">c0_g1_i4</name>
</gene>
<dbReference type="EMBL" id="GDHF01027950">
    <property type="protein sequence ID" value="JAI24364.1"/>
    <property type="molecule type" value="Transcribed_RNA"/>
</dbReference>
<dbReference type="OrthoDB" id="8197317at2759"/>
<feature type="compositionally biased region" description="Low complexity" evidence="1">
    <location>
        <begin position="9"/>
        <end position="22"/>
    </location>
</feature>
<sequence length="200" mass="21819">MPAAKSPDNSANSTNTVNTVNAPQNQNACDKLVSRQLPLTDHNKNTACEAHESAVIILPTYATSDTRVNAEAEAQVDNQSNAQKAIESCAKQCVVEPAPVLEAVATCIEEALLEEEQPSPCASGKEVLDEDCAPAAESRTTLKTEVELQQERTLRDYVSPLQHLRSESGKWNPNDIICPYELMGQCEDKDCSYKHLEMCA</sequence>
<protein>
    <recommendedName>
        <fullName evidence="2">Putative zinc-finger domain-containing protein</fullName>
    </recommendedName>
</protein>
<accession>A0A0K8UCJ9</accession>
<name>A0A0K8UCJ9_BACLA</name>
<reference evidence="3" key="1">
    <citation type="submission" date="2015-06" db="EMBL/GenBank/DDBJ databases">
        <authorList>
            <person name="Hoefler B.C."/>
            <person name="Straight P.D."/>
        </authorList>
    </citation>
    <scope>NUCLEOTIDE SEQUENCE</scope>
</reference>
<evidence type="ECO:0000313" key="3">
    <source>
        <dbReference type="EMBL" id="JAI24364.1"/>
    </source>
</evidence>
<feature type="domain" description="Putative zinc-finger" evidence="2">
    <location>
        <begin position="177"/>
        <end position="196"/>
    </location>
</feature>